<organism evidence="2 3">
    <name type="scientific">Caenorhabditis nigoni</name>
    <dbReference type="NCBI Taxonomy" id="1611254"/>
    <lineage>
        <taxon>Eukaryota</taxon>
        <taxon>Metazoa</taxon>
        <taxon>Ecdysozoa</taxon>
        <taxon>Nematoda</taxon>
        <taxon>Chromadorea</taxon>
        <taxon>Rhabditida</taxon>
        <taxon>Rhabditina</taxon>
        <taxon>Rhabditomorpha</taxon>
        <taxon>Rhabditoidea</taxon>
        <taxon>Rhabditidae</taxon>
        <taxon>Peloderinae</taxon>
        <taxon>Caenorhabditis</taxon>
    </lineage>
</organism>
<protein>
    <recommendedName>
        <fullName evidence="1">F-box domain-containing protein</fullName>
    </recommendedName>
</protein>
<name>A0A2G5TYU2_9PELO</name>
<dbReference type="EMBL" id="PDUG01000004">
    <property type="protein sequence ID" value="PIC32479.1"/>
    <property type="molecule type" value="Genomic_DNA"/>
</dbReference>
<dbReference type="InterPro" id="IPR042317">
    <property type="entry name" value="She-1-like"/>
</dbReference>
<reference evidence="3" key="1">
    <citation type="submission" date="2017-10" db="EMBL/GenBank/DDBJ databases">
        <title>Rapid genome shrinkage in a self-fertile nematode reveals novel sperm competition proteins.</title>
        <authorList>
            <person name="Yin D."/>
            <person name="Schwarz E.M."/>
            <person name="Thomas C.G."/>
            <person name="Felde R.L."/>
            <person name="Korf I.F."/>
            <person name="Cutter A.D."/>
            <person name="Schartner C.M."/>
            <person name="Ralston E.J."/>
            <person name="Meyer B.J."/>
            <person name="Haag E.S."/>
        </authorList>
    </citation>
    <scope>NUCLEOTIDE SEQUENCE [LARGE SCALE GENOMIC DNA]</scope>
    <source>
        <strain evidence="3">JU1422</strain>
    </source>
</reference>
<dbReference type="OrthoDB" id="10640024at2759"/>
<sequence length="84" mass="9596">MASDIENLTEKTKNLSIDSVYDTNWCHMPDDIKLECIGKMELSERSSLRCTAKAERSLVDSQKIKFTEGLLWGCYDFIGSLENE</sequence>
<dbReference type="InterPro" id="IPR001810">
    <property type="entry name" value="F-box_dom"/>
</dbReference>
<gene>
    <name evidence="2" type="primary">Cnig_chr_IV.g12794</name>
    <name evidence="2" type="ORF">B9Z55_012794</name>
</gene>
<evidence type="ECO:0000259" key="1">
    <source>
        <dbReference type="Pfam" id="PF00646"/>
    </source>
</evidence>
<accession>A0A2G5TYU2</accession>
<evidence type="ECO:0000313" key="3">
    <source>
        <dbReference type="Proteomes" id="UP000230233"/>
    </source>
</evidence>
<proteinExistence type="predicted"/>
<comment type="caution">
    <text evidence="2">The sequence shown here is derived from an EMBL/GenBank/DDBJ whole genome shotgun (WGS) entry which is preliminary data.</text>
</comment>
<evidence type="ECO:0000313" key="2">
    <source>
        <dbReference type="EMBL" id="PIC32479.1"/>
    </source>
</evidence>
<feature type="domain" description="F-box" evidence="1">
    <location>
        <begin position="25"/>
        <end position="66"/>
    </location>
</feature>
<dbReference type="PANTHER" id="PTHR31006:SF3">
    <property type="entry name" value="F-BOX DOMAIN-CONTAINING PROTEIN-RELATED"/>
    <property type="match status" value="1"/>
</dbReference>
<dbReference type="Proteomes" id="UP000230233">
    <property type="component" value="Chromosome IV"/>
</dbReference>
<dbReference type="AlphaFoldDB" id="A0A2G5TYU2"/>
<keyword evidence="3" id="KW-1185">Reference proteome</keyword>
<dbReference type="Pfam" id="PF00646">
    <property type="entry name" value="F-box"/>
    <property type="match status" value="1"/>
</dbReference>
<dbReference type="PANTHER" id="PTHR31006">
    <property type="entry name" value="F-BOX DOMAIN-CONTAINING PROTEIN-RELATED-RELATED"/>
    <property type="match status" value="1"/>
</dbReference>